<dbReference type="PANTHER" id="PTHR30273:SF2">
    <property type="entry name" value="PROTEIN FECR"/>
    <property type="match status" value="1"/>
</dbReference>
<dbReference type="InterPro" id="IPR032623">
    <property type="entry name" value="FecR_N"/>
</dbReference>
<keyword evidence="5" id="KW-1185">Reference proteome</keyword>
<dbReference type="RefSeq" id="WP_206562471.1">
    <property type="nucleotide sequence ID" value="NZ_JAFKCZ010000022.1"/>
</dbReference>
<dbReference type="InterPro" id="IPR012373">
    <property type="entry name" value="Ferrdict_sens_TM"/>
</dbReference>
<dbReference type="Gene3D" id="3.55.50.30">
    <property type="match status" value="1"/>
</dbReference>
<dbReference type="InterPro" id="IPR032508">
    <property type="entry name" value="FecR_C"/>
</dbReference>
<dbReference type="EMBL" id="JAFKCZ010000022">
    <property type="protein sequence ID" value="MBN7799022.1"/>
    <property type="molecule type" value="Genomic_DNA"/>
</dbReference>
<evidence type="ECO:0000259" key="1">
    <source>
        <dbReference type="Pfam" id="PF04773"/>
    </source>
</evidence>
<reference evidence="4" key="1">
    <citation type="submission" date="2021-02" db="EMBL/GenBank/DDBJ databases">
        <title>PHA producing bacteria isolated from coastal sediment in Guangdong, Shenzhen.</title>
        <authorList>
            <person name="Zheng W."/>
            <person name="Yu S."/>
            <person name="Huang Y."/>
        </authorList>
    </citation>
    <scope>NUCLEOTIDE SEQUENCE</scope>
    <source>
        <strain evidence="4">TN14-10</strain>
    </source>
</reference>
<dbReference type="PANTHER" id="PTHR30273">
    <property type="entry name" value="PERIPLASMIC SIGNAL SENSOR AND SIGMA FACTOR ACTIVATOR FECR-RELATED"/>
    <property type="match status" value="1"/>
</dbReference>
<protein>
    <submittedName>
        <fullName evidence="4">FecR domain-containing protein</fullName>
    </submittedName>
</protein>
<feature type="domain" description="Protein FecR C-terminal" evidence="3">
    <location>
        <begin position="254"/>
        <end position="309"/>
    </location>
</feature>
<evidence type="ECO:0000313" key="4">
    <source>
        <dbReference type="EMBL" id="MBN7799022.1"/>
    </source>
</evidence>
<accession>A0A939IPG2</accession>
<comment type="caution">
    <text evidence="4">The sequence shown here is derived from an EMBL/GenBank/DDBJ whole genome shotgun (WGS) entry which is preliminary data.</text>
</comment>
<name>A0A939IPG2_9GAMM</name>
<dbReference type="Pfam" id="PF16220">
    <property type="entry name" value="DUF4880"/>
    <property type="match status" value="1"/>
</dbReference>
<gene>
    <name evidence="4" type="ORF">JYP50_20665</name>
</gene>
<feature type="domain" description="FecR protein" evidence="1">
    <location>
        <begin position="109"/>
        <end position="202"/>
    </location>
</feature>
<dbReference type="PIRSF" id="PIRSF018266">
    <property type="entry name" value="FecR"/>
    <property type="match status" value="1"/>
</dbReference>
<dbReference type="GO" id="GO:0016989">
    <property type="term" value="F:sigma factor antagonist activity"/>
    <property type="evidence" value="ECO:0007669"/>
    <property type="project" value="TreeGrafter"/>
</dbReference>
<proteinExistence type="predicted"/>
<evidence type="ECO:0000259" key="2">
    <source>
        <dbReference type="Pfam" id="PF16220"/>
    </source>
</evidence>
<dbReference type="Pfam" id="PF04773">
    <property type="entry name" value="FecR"/>
    <property type="match status" value="1"/>
</dbReference>
<dbReference type="AlphaFoldDB" id="A0A939IPG2"/>
<dbReference type="Proteomes" id="UP000664303">
    <property type="component" value="Unassembled WGS sequence"/>
</dbReference>
<dbReference type="Pfam" id="PF16344">
    <property type="entry name" value="FecR_C"/>
    <property type="match status" value="1"/>
</dbReference>
<sequence length="324" mass="35908">MSLGRHEKFERDCDAALAWIARFRSDAVADADRQAFALWLEADPDHGRAMDQMQDLWDDLGSLKHLPEHDLPHDTGRRRWLGASLAVAASLVAALVLVPQWNAPETSERYLTALGERSQVDLADGSRINLNTNSALTIRYSEALRHVSLERGEAFFEVATDATRPFVVDTGSARVSVVGTAFNIRRSDEHRSVITVAEGVVRVSERDAPSTRAASTEVLRANQRLETSQQGFATSGQVDIAPSLAWRRGELLAREMPLVELASELERYHDQHFLITDPQLATLPVSGVFQLDHLPSVLGALERSLDIQVARLDEHTLRLLPASQ</sequence>
<dbReference type="InterPro" id="IPR006860">
    <property type="entry name" value="FecR"/>
</dbReference>
<feature type="domain" description="FecR N-terminal" evidence="2">
    <location>
        <begin position="14"/>
        <end position="56"/>
    </location>
</feature>
<dbReference type="Gene3D" id="2.60.120.1440">
    <property type="match status" value="1"/>
</dbReference>
<organism evidence="4 5">
    <name type="scientific">Parahaliea mediterranea</name>
    <dbReference type="NCBI Taxonomy" id="651086"/>
    <lineage>
        <taxon>Bacteria</taxon>
        <taxon>Pseudomonadati</taxon>
        <taxon>Pseudomonadota</taxon>
        <taxon>Gammaproteobacteria</taxon>
        <taxon>Cellvibrionales</taxon>
        <taxon>Halieaceae</taxon>
        <taxon>Parahaliea</taxon>
    </lineage>
</organism>
<evidence type="ECO:0000313" key="5">
    <source>
        <dbReference type="Proteomes" id="UP000664303"/>
    </source>
</evidence>
<evidence type="ECO:0000259" key="3">
    <source>
        <dbReference type="Pfam" id="PF16344"/>
    </source>
</evidence>